<accession>A0A916VZZ6</accession>
<dbReference type="InterPro" id="IPR036291">
    <property type="entry name" value="NAD(P)-bd_dom_sf"/>
</dbReference>
<dbReference type="OrthoDB" id="9801785at2"/>
<dbReference type="InterPro" id="IPR001509">
    <property type="entry name" value="Epimerase_deHydtase"/>
</dbReference>
<evidence type="ECO:0000259" key="3">
    <source>
        <dbReference type="Pfam" id="PF01370"/>
    </source>
</evidence>
<comment type="similarity">
    <text evidence="2">Belongs to the NAD(P)-dependent epimerase/dehydratase family.</text>
</comment>
<dbReference type="Proteomes" id="UP000596977">
    <property type="component" value="Unassembled WGS sequence"/>
</dbReference>
<feature type="domain" description="NAD-dependent epimerase/dehydratase" evidence="3">
    <location>
        <begin position="7"/>
        <end position="223"/>
    </location>
</feature>
<reference evidence="4 5" key="1">
    <citation type="journal article" date="2014" name="Int. J. Syst. Evol. Microbiol.">
        <title>Complete genome sequence of Corynebacterium casei LMG S-19264T (=DSM 44701T), isolated from a smear-ripened cheese.</title>
        <authorList>
            <consortium name="US DOE Joint Genome Institute (JGI-PGF)"/>
            <person name="Walter F."/>
            <person name="Albersmeier A."/>
            <person name="Kalinowski J."/>
            <person name="Ruckert C."/>
        </authorList>
    </citation>
    <scope>NUCLEOTIDE SEQUENCE [LARGE SCALE GENOMIC DNA]</scope>
    <source>
        <strain evidence="4 5">CGMCC 1.15896</strain>
    </source>
</reference>
<dbReference type="Gene3D" id="3.40.50.720">
    <property type="entry name" value="NAD(P)-binding Rossmann-like Domain"/>
    <property type="match status" value="1"/>
</dbReference>
<gene>
    <name evidence="4" type="ORF">GCM10011499_26730</name>
</gene>
<dbReference type="RefSeq" id="WP_127072139.1">
    <property type="nucleotide sequence ID" value="NZ_BMKB01000004.1"/>
</dbReference>
<organism evidence="4 5">
    <name type="scientific">Pelagibacterium lentulum</name>
    <dbReference type="NCBI Taxonomy" id="2029865"/>
    <lineage>
        <taxon>Bacteria</taxon>
        <taxon>Pseudomonadati</taxon>
        <taxon>Pseudomonadota</taxon>
        <taxon>Alphaproteobacteria</taxon>
        <taxon>Hyphomicrobiales</taxon>
        <taxon>Devosiaceae</taxon>
        <taxon>Pelagibacterium</taxon>
    </lineage>
</organism>
<evidence type="ECO:0000256" key="2">
    <source>
        <dbReference type="ARBA" id="ARBA00007637"/>
    </source>
</evidence>
<protein>
    <submittedName>
        <fullName evidence="4">Short-chain dehydrogenase</fullName>
    </submittedName>
</protein>
<evidence type="ECO:0000256" key="1">
    <source>
        <dbReference type="ARBA" id="ARBA00005125"/>
    </source>
</evidence>
<proteinExistence type="inferred from homology"/>
<dbReference type="CDD" id="cd08946">
    <property type="entry name" value="SDR_e"/>
    <property type="match status" value="1"/>
</dbReference>
<dbReference type="EMBL" id="BMKB01000004">
    <property type="protein sequence ID" value="GGA55208.1"/>
    <property type="molecule type" value="Genomic_DNA"/>
</dbReference>
<keyword evidence="5" id="KW-1185">Reference proteome</keyword>
<name>A0A916VZZ6_9HYPH</name>
<dbReference type="Pfam" id="PF01370">
    <property type="entry name" value="Epimerase"/>
    <property type="match status" value="1"/>
</dbReference>
<evidence type="ECO:0000313" key="4">
    <source>
        <dbReference type="EMBL" id="GGA55208.1"/>
    </source>
</evidence>
<evidence type="ECO:0000313" key="5">
    <source>
        <dbReference type="Proteomes" id="UP000596977"/>
    </source>
</evidence>
<comment type="caution">
    <text evidence="4">The sequence shown here is derived from an EMBL/GenBank/DDBJ whole genome shotgun (WGS) entry which is preliminary data.</text>
</comment>
<dbReference type="SUPFAM" id="SSF51735">
    <property type="entry name" value="NAD(P)-binding Rossmann-fold domains"/>
    <property type="match status" value="1"/>
</dbReference>
<sequence length="304" mass="31780">MSERPSIAITGAGGFVGSHLAEGLARLGHRVVATDRHFSTATRARLQTCRIVEGPLTTSLAREVVSGCDVLVHGAALTTAPQDLGLSDTAHLKHNLDMLLDAIDAAERASVGQIVFLSSSGVFAPGDGDQTTTETTPDTAGEPYALAKRIGEIVTQAHHGLSLRLGPIYGPNETVRRSRTSLSLVCRLIAAAQARQSLVLETPARRRDWTYAPDLARALAQLVCSPHTVRGVLHCGSGQIVSDLELAHMIAGPGAATAIGVPTTPEPTKAPMVSIRHELAGFAWTSLEAGLAALGTQSFAEGAR</sequence>
<dbReference type="AlphaFoldDB" id="A0A916VZZ6"/>
<comment type="pathway">
    <text evidence="1">Bacterial outer membrane biogenesis; LPS O-antigen biosynthesis.</text>
</comment>
<dbReference type="PANTHER" id="PTHR43000">
    <property type="entry name" value="DTDP-D-GLUCOSE 4,6-DEHYDRATASE-RELATED"/>
    <property type="match status" value="1"/>
</dbReference>